<feature type="domain" description="Intradiol ring-cleavage dioxygenases" evidence="5">
    <location>
        <begin position="69"/>
        <end position="193"/>
    </location>
</feature>
<dbReference type="InterPro" id="IPR015889">
    <property type="entry name" value="Intradiol_dOase_core"/>
</dbReference>
<feature type="chain" id="PRO_5012777313" evidence="4">
    <location>
        <begin position="24"/>
        <end position="224"/>
    </location>
</feature>
<dbReference type="InterPro" id="IPR000627">
    <property type="entry name" value="Intradiol_dOase_C"/>
</dbReference>
<dbReference type="GO" id="GO:0016702">
    <property type="term" value="F:oxidoreductase activity, acting on single donors with incorporation of molecular oxygen, incorporation of two atoms of oxygen"/>
    <property type="evidence" value="ECO:0007669"/>
    <property type="project" value="InterPro"/>
</dbReference>
<evidence type="ECO:0000313" key="6">
    <source>
        <dbReference type="EMBL" id="SMB89718.1"/>
    </source>
</evidence>
<name>A0A1W1V8N7_9BACT</name>
<dbReference type="GO" id="GO:0008199">
    <property type="term" value="F:ferric iron binding"/>
    <property type="evidence" value="ECO:0007669"/>
    <property type="project" value="InterPro"/>
</dbReference>
<evidence type="ECO:0000256" key="1">
    <source>
        <dbReference type="ARBA" id="ARBA00007825"/>
    </source>
</evidence>
<sequence>MKVCEYMLSVLLCGFGLLTSACSETKSEISLQALGGTNRPIATADTCDGPDTAIACCFVNMPASLTSTLKMGGPNEPGDPLLITGILLQADGKSPYAGVILYAYQTDHTGHYTKKGGETGVQKWHGHLHGWAKSDKQGRYTINSVRPASYPSRTDPAHIHAVIQEPGGRRPPYYITDFVFKDDPLVTPKYIASILSVSVGGAGIVELQRTATGWKGHRDIILKR</sequence>
<keyword evidence="3" id="KW-0560">Oxidoreductase</keyword>
<dbReference type="STRING" id="645990.SAMN00120144_0971"/>
<dbReference type="SUPFAM" id="SSF49482">
    <property type="entry name" value="Aromatic compound dioxygenase"/>
    <property type="match status" value="1"/>
</dbReference>
<dbReference type="PROSITE" id="PS51257">
    <property type="entry name" value="PROKAR_LIPOPROTEIN"/>
    <property type="match status" value="1"/>
</dbReference>
<comment type="similarity">
    <text evidence="1">Belongs to the intradiol ring-cleavage dioxygenase family.</text>
</comment>
<evidence type="ECO:0000256" key="4">
    <source>
        <dbReference type="SAM" id="SignalP"/>
    </source>
</evidence>
<reference evidence="6 7" key="1">
    <citation type="submission" date="2017-04" db="EMBL/GenBank/DDBJ databases">
        <authorList>
            <person name="Afonso C.L."/>
            <person name="Miller P.J."/>
            <person name="Scott M.A."/>
            <person name="Spackman E."/>
            <person name="Goraichik I."/>
            <person name="Dimitrov K.M."/>
            <person name="Suarez D.L."/>
            <person name="Swayne D.E."/>
        </authorList>
    </citation>
    <scope>NUCLEOTIDE SEQUENCE [LARGE SCALE GENOMIC DNA]</scope>
    <source>
        <strain evidence="6 7">DSM 11622</strain>
    </source>
</reference>
<evidence type="ECO:0000256" key="2">
    <source>
        <dbReference type="ARBA" id="ARBA00022964"/>
    </source>
</evidence>
<dbReference type="Proteomes" id="UP000192266">
    <property type="component" value="Unassembled WGS sequence"/>
</dbReference>
<organism evidence="6 7">
    <name type="scientific">Hymenobacter roseosalivarius DSM 11622</name>
    <dbReference type="NCBI Taxonomy" id="645990"/>
    <lineage>
        <taxon>Bacteria</taxon>
        <taxon>Pseudomonadati</taxon>
        <taxon>Bacteroidota</taxon>
        <taxon>Cytophagia</taxon>
        <taxon>Cytophagales</taxon>
        <taxon>Hymenobacteraceae</taxon>
        <taxon>Hymenobacter</taxon>
    </lineage>
</organism>
<keyword evidence="4" id="KW-0732">Signal</keyword>
<dbReference type="InterPro" id="IPR050770">
    <property type="entry name" value="Intradiol_RC_Dioxygenase"/>
</dbReference>
<evidence type="ECO:0000313" key="7">
    <source>
        <dbReference type="Proteomes" id="UP000192266"/>
    </source>
</evidence>
<dbReference type="Gene3D" id="2.60.130.10">
    <property type="entry name" value="Aromatic compound dioxygenase"/>
    <property type="match status" value="1"/>
</dbReference>
<proteinExistence type="inferred from homology"/>
<evidence type="ECO:0000259" key="5">
    <source>
        <dbReference type="Pfam" id="PF00775"/>
    </source>
</evidence>
<dbReference type="PANTHER" id="PTHR33711:SF10">
    <property type="entry name" value="INTRADIOL RING-CLEAVAGE DIOXYGENASES DOMAIN-CONTAINING PROTEIN"/>
    <property type="match status" value="1"/>
</dbReference>
<dbReference type="Pfam" id="PF00775">
    <property type="entry name" value="Dioxygenase_C"/>
    <property type="match status" value="1"/>
</dbReference>
<dbReference type="PANTHER" id="PTHR33711">
    <property type="entry name" value="DIOXYGENASE, PUTATIVE (AFU_ORTHOLOGUE AFUA_2G02910)-RELATED"/>
    <property type="match status" value="1"/>
</dbReference>
<evidence type="ECO:0000256" key="3">
    <source>
        <dbReference type="ARBA" id="ARBA00023002"/>
    </source>
</evidence>
<accession>A0A1W1V8N7</accession>
<keyword evidence="2 6" id="KW-0223">Dioxygenase</keyword>
<dbReference type="OrthoDB" id="933561at2"/>
<feature type="signal peptide" evidence="4">
    <location>
        <begin position="1"/>
        <end position="23"/>
    </location>
</feature>
<dbReference type="EMBL" id="FWWW01000052">
    <property type="protein sequence ID" value="SMB89718.1"/>
    <property type="molecule type" value="Genomic_DNA"/>
</dbReference>
<protein>
    <submittedName>
        <fullName evidence="6">Intradiol ring-cleavage dioxygenase</fullName>
    </submittedName>
</protein>
<gene>
    <name evidence="6" type="ORF">SAMN00120144_0971</name>
</gene>
<dbReference type="AlphaFoldDB" id="A0A1W1V8N7"/>
<keyword evidence="7" id="KW-1185">Reference proteome</keyword>